<evidence type="ECO:0000313" key="3">
    <source>
        <dbReference type="Proteomes" id="UP000199397"/>
    </source>
</evidence>
<evidence type="ECO:0000256" key="1">
    <source>
        <dbReference type="SAM" id="MobiDB-lite"/>
    </source>
</evidence>
<accession>A0A1H3WF28</accession>
<dbReference type="Proteomes" id="UP000199397">
    <property type="component" value="Unassembled WGS sequence"/>
</dbReference>
<dbReference type="STRING" id="525918.SAMN05660964_00392"/>
<gene>
    <name evidence="2" type="ORF">SAMN05660964_00392</name>
</gene>
<name>A0A1H3WF28_9GAMM</name>
<feature type="region of interest" description="Disordered" evidence="1">
    <location>
        <begin position="470"/>
        <end position="498"/>
    </location>
</feature>
<protein>
    <submittedName>
        <fullName evidence="2">Uncharacterized protein</fullName>
    </submittedName>
</protein>
<proteinExistence type="predicted"/>
<evidence type="ECO:0000313" key="2">
    <source>
        <dbReference type="EMBL" id="SDZ84848.1"/>
    </source>
</evidence>
<dbReference type="EMBL" id="FNQP01000002">
    <property type="protein sequence ID" value="SDZ84848.1"/>
    <property type="molecule type" value="Genomic_DNA"/>
</dbReference>
<dbReference type="AlphaFoldDB" id="A0A1H3WF28"/>
<sequence length="498" mass="55573">MNSYKLGFGLLAIFVISLAYLQSKSNTPVTTPSASTTELAPLNTTVASLSTPALPPDILNPPATTSHANSIQSLTLTTLLNEIASLLQEISGLQRLLYNPFDPYQPVDETLQQTYQPHLDALSQRLETLVRKAEGISKPQTQRFLWEQALALGLEDPASLQAISLISYSLDDALFEDMLTALSNGGHTSTARSSLAFSILLPAETNYNDGNTVQPFHKATPRQRRIKAFLEEQLPQETDSEVLNAYIDVYHTMSQDGHRLVSNADFWQQLETLRAQIAPDQYFAYRLQQQKLTNPNSDLASLLRDINSTPMTPQQRQNMISLLSSNVFMENAAYSGDTLVNTQIPDPQRQLLLQYLESNLPPPTLQDRYSLYEYGNQAYAIEILKHREQATDKFYQRIVESNNVVEQTAMILGASVAGERLITKLQQHTALRQRLENQFKQSNLPPEIRTVLQDALNIISVTLPPAMPTYPNDEAGMPLYSQETVPDSGSPDGQYPGY</sequence>
<reference evidence="2 3" key="1">
    <citation type="submission" date="2016-10" db="EMBL/GenBank/DDBJ databases">
        <authorList>
            <person name="de Groot N.N."/>
        </authorList>
    </citation>
    <scope>NUCLEOTIDE SEQUENCE [LARGE SCALE GENOMIC DNA]</scope>
    <source>
        <strain evidence="2 3">DSM 21228</strain>
    </source>
</reference>
<dbReference type="RefSeq" id="WP_093064850.1">
    <property type="nucleotide sequence ID" value="NZ_FNQP01000002.1"/>
</dbReference>
<organism evidence="2 3">
    <name type="scientific">Thiothrix caldifontis</name>
    <dbReference type="NCBI Taxonomy" id="525918"/>
    <lineage>
        <taxon>Bacteria</taxon>
        <taxon>Pseudomonadati</taxon>
        <taxon>Pseudomonadota</taxon>
        <taxon>Gammaproteobacteria</taxon>
        <taxon>Thiotrichales</taxon>
        <taxon>Thiotrichaceae</taxon>
        <taxon>Thiothrix</taxon>
    </lineage>
</organism>
<keyword evidence="3" id="KW-1185">Reference proteome</keyword>
<dbReference type="OrthoDB" id="9820898at2"/>